<dbReference type="InterPro" id="IPR011761">
    <property type="entry name" value="ATP-grasp"/>
</dbReference>
<dbReference type="EMBL" id="ACQT01000636">
    <property type="protein sequence ID" value="EER57538.1"/>
    <property type="molecule type" value="Genomic_DNA"/>
</dbReference>
<dbReference type="PROSITE" id="PS50975">
    <property type="entry name" value="ATP_GRASP"/>
    <property type="match status" value="1"/>
</dbReference>
<protein>
    <submittedName>
        <fullName evidence="3">Carbamoyl-phosphate synthase L chain ATP-binding</fullName>
    </submittedName>
</protein>
<evidence type="ECO:0000256" key="1">
    <source>
        <dbReference type="PROSITE-ProRule" id="PRU00409"/>
    </source>
</evidence>
<evidence type="ECO:0000313" key="4">
    <source>
        <dbReference type="Proteomes" id="UP000003856"/>
    </source>
</evidence>
<sequence>PAGREAQAAFGVAGVYVERLMVNARHIEVQVLGDGADVIALGERECTLQRRFQKLVEIAPSPSLPEALRQRIIQDALTMAREVRYEGLGTFEFLVDLASSDLPYVFIECNPRLQVEHTITEEVTGVDLVQAQIALAAGRHLQGLGLDPAQPPRAQGHAIQWRINAETLD</sequence>
<feature type="non-terminal residue" evidence="3">
    <location>
        <position position="1"/>
    </location>
</feature>
<dbReference type="Gene3D" id="3.30.1490.20">
    <property type="entry name" value="ATP-grasp fold, A domain"/>
    <property type="match status" value="1"/>
</dbReference>
<reference evidence="3 4" key="1">
    <citation type="submission" date="2009-05" db="EMBL/GenBank/DDBJ databases">
        <title>The draft genome of Acidovorax delafieldii 2AN.</title>
        <authorList>
            <consortium name="US DOE Joint Genome Institute (JGI-PGF)"/>
            <person name="Lucas S."/>
            <person name="Copeland A."/>
            <person name="Lapidus A."/>
            <person name="Glavina del Rio T."/>
            <person name="Tice H."/>
            <person name="Bruce D."/>
            <person name="Goodwin L."/>
            <person name="Pitluck S."/>
            <person name="Larimer F."/>
            <person name="Land M.L."/>
            <person name="Hauser L."/>
            <person name="Shelobolina E.S."/>
            <person name="Picardal F."/>
            <person name="Roden E."/>
            <person name="Emerson D."/>
        </authorList>
    </citation>
    <scope>NUCLEOTIDE SEQUENCE [LARGE SCALE GENOMIC DNA]</scope>
    <source>
        <strain evidence="3 4">2AN</strain>
    </source>
</reference>
<keyword evidence="1" id="KW-0547">Nucleotide-binding</keyword>
<evidence type="ECO:0000259" key="2">
    <source>
        <dbReference type="PROSITE" id="PS50975"/>
    </source>
</evidence>
<dbReference type="SUPFAM" id="SSF56059">
    <property type="entry name" value="Glutathione synthetase ATP-binding domain-like"/>
    <property type="match status" value="1"/>
</dbReference>
<keyword evidence="4" id="KW-1185">Reference proteome</keyword>
<evidence type="ECO:0000313" key="3">
    <source>
        <dbReference type="EMBL" id="EER57538.1"/>
    </source>
</evidence>
<comment type="caution">
    <text evidence="3">The sequence shown here is derived from an EMBL/GenBank/DDBJ whole genome shotgun (WGS) entry which is preliminary data.</text>
</comment>
<dbReference type="PANTHER" id="PTHR48095">
    <property type="entry name" value="PYRUVATE CARBOXYLASE SUBUNIT A"/>
    <property type="match status" value="1"/>
</dbReference>
<gene>
    <name evidence="3" type="ORF">AcdelDRAFT_4890</name>
</gene>
<dbReference type="InterPro" id="IPR051602">
    <property type="entry name" value="ACC_Biotin_Carboxylase"/>
</dbReference>
<name>C5TDA9_ACIDE</name>
<dbReference type="GO" id="GO:0046872">
    <property type="term" value="F:metal ion binding"/>
    <property type="evidence" value="ECO:0007669"/>
    <property type="project" value="InterPro"/>
</dbReference>
<dbReference type="InterPro" id="IPR005479">
    <property type="entry name" value="CPAse_ATP-bd"/>
</dbReference>
<dbReference type="AlphaFoldDB" id="C5TDA9"/>
<dbReference type="PROSITE" id="PS00867">
    <property type="entry name" value="CPSASE_2"/>
    <property type="match status" value="1"/>
</dbReference>
<proteinExistence type="predicted"/>
<dbReference type="GO" id="GO:0005524">
    <property type="term" value="F:ATP binding"/>
    <property type="evidence" value="ECO:0007669"/>
    <property type="project" value="UniProtKB-UniRule"/>
</dbReference>
<dbReference type="Gene3D" id="3.30.470.20">
    <property type="entry name" value="ATP-grasp fold, B domain"/>
    <property type="match status" value="1"/>
</dbReference>
<dbReference type="Pfam" id="PF02786">
    <property type="entry name" value="CPSase_L_D2"/>
    <property type="match status" value="1"/>
</dbReference>
<feature type="domain" description="ATP-grasp" evidence="2">
    <location>
        <begin position="15"/>
        <end position="137"/>
    </location>
</feature>
<organism evidence="3 4">
    <name type="scientific">Acidovorax delafieldii 2AN</name>
    <dbReference type="NCBI Taxonomy" id="573060"/>
    <lineage>
        <taxon>Bacteria</taxon>
        <taxon>Pseudomonadati</taxon>
        <taxon>Pseudomonadota</taxon>
        <taxon>Betaproteobacteria</taxon>
        <taxon>Burkholderiales</taxon>
        <taxon>Comamonadaceae</taxon>
        <taxon>Acidovorax</taxon>
    </lineage>
</organism>
<feature type="non-terminal residue" evidence="3">
    <location>
        <position position="169"/>
    </location>
</feature>
<dbReference type="PANTHER" id="PTHR48095:SF5">
    <property type="entry name" value="BLL7292 PROTEIN"/>
    <property type="match status" value="1"/>
</dbReference>
<accession>C5TDA9</accession>
<keyword evidence="1 3" id="KW-0067">ATP-binding</keyword>
<dbReference type="Proteomes" id="UP000003856">
    <property type="component" value="Unassembled WGS sequence"/>
</dbReference>
<dbReference type="PATRIC" id="fig|573060.9.peg.3"/>
<dbReference type="InterPro" id="IPR013815">
    <property type="entry name" value="ATP_grasp_subdomain_1"/>
</dbReference>